<keyword evidence="1" id="KW-0472">Membrane</keyword>
<dbReference type="Proteomes" id="UP001275315">
    <property type="component" value="Unassembled WGS sequence"/>
</dbReference>
<feature type="transmembrane region" description="Helical" evidence="1">
    <location>
        <begin position="29"/>
        <end position="55"/>
    </location>
</feature>
<gene>
    <name evidence="2" type="ORF">RWD45_19315</name>
</gene>
<sequence>MNQLPLLYLASILAGFALTLIEPVGFINAGIVAFFHVIGVLTIIVFSIALILLGLRALLSKFIKI</sequence>
<comment type="caution">
    <text evidence="2">The sequence shown here is derived from an EMBL/GenBank/DDBJ whole genome shotgun (WGS) entry which is preliminary data.</text>
</comment>
<proteinExistence type="predicted"/>
<dbReference type="RefSeq" id="WP_320381181.1">
    <property type="nucleotide sequence ID" value="NZ_JAWDIQ010000003.1"/>
</dbReference>
<keyword evidence="1" id="KW-1133">Transmembrane helix</keyword>
<name>A0ABU5CV99_9BACI</name>
<dbReference type="EMBL" id="JAWDIQ010000003">
    <property type="protein sequence ID" value="MDY0410304.1"/>
    <property type="molecule type" value="Genomic_DNA"/>
</dbReference>
<reference evidence="2 3" key="1">
    <citation type="submission" date="2023-10" db="EMBL/GenBank/DDBJ databases">
        <title>Virgibacillus soli CC-YMP-6 genome.</title>
        <authorList>
            <person name="Miliotis G."/>
            <person name="Sengupta P."/>
            <person name="Hameed A."/>
            <person name="Chuvochina M."/>
            <person name="Mcdonagh F."/>
            <person name="Simpson A.C."/>
            <person name="Singh N.K."/>
            <person name="Rekha P.D."/>
            <person name="Raman K."/>
            <person name="Hugenholtz P."/>
            <person name="Venkateswaran K."/>
        </authorList>
    </citation>
    <scope>NUCLEOTIDE SEQUENCE [LARGE SCALE GENOMIC DNA]</scope>
    <source>
        <strain evidence="2 3">CC-YMP-6</strain>
    </source>
</reference>
<evidence type="ECO:0000313" key="2">
    <source>
        <dbReference type="EMBL" id="MDY0410304.1"/>
    </source>
</evidence>
<organism evidence="2 3">
    <name type="scientific">Paracerasibacillus soli</name>
    <dbReference type="NCBI Taxonomy" id="480284"/>
    <lineage>
        <taxon>Bacteria</taxon>
        <taxon>Bacillati</taxon>
        <taxon>Bacillota</taxon>
        <taxon>Bacilli</taxon>
        <taxon>Bacillales</taxon>
        <taxon>Bacillaceae</taxon>
        <taxon>Paracerasibacillus</taxon>
    </lineage>
</organism>
<evidence type="ECO:0000256" key="1">
    <source>
        <dbReference type="SAM" id="Phobius"/>
    </source>
</evidence>
<keyword evidence="1" id="KW-0812">Transmembrane</keyword>
<keyword evidence="3" id="KW-1185">Reference proteome</keyword>
<accession>A0ABU5CV99</accession>
<evidence type="ECO:0000313" key="3">
    <source>
        <dbReference type="Proteomes" id="UP001275315"/>
    </source>
</evidence>
<protein>
    <submittedName>
        <fullName evidence="2">Uncharacterized protein</fullName>
    </submittedName>
</protein>